<feature type="compositionally biased region" description="Basic and acidic residues" evidence="1">
    <location>
        <begin position="93"/>
        <end position="102"/>
    </location>
</feature>
<reference evidence="3" key="1">
    <citation type="submission" date="2022-11" db="UniProtKB">
        <authorList>
            <consortium name="WormBaseParasite"/>
        </authorList>
    </citation>
    <scope>IDENTIFICATION</scope>
</reference>
<dbReference type="Proteomes" id="UP000887565">
    <property type="component" value="Unplaced"/>
</dbReference>
<proteinExistence type="predicted"/>
<sequence length="165" mass="18699">SDNPSPLPPVEEPASPQSGEISPPILVHHVRPNQDPQFDEENYSMRRYAVETDKGEENVVTGQVVDGLEHPAGKVVAQHTTTDSMNDSSRISNEFEKVDSKSKPAQNEEEEEEEEEGEVVIPSLNKNRLQILKRQERFENFLQDEFLQNLVQRKSLTSELCIICT</sequence>
<protein>
    <submittedName>
        <fullName evidence="3">Uncharacterized protein</fullName>
    </submittedName>
</protein>
<feature type="region of interest" description="Disordered" evidence="1">
    <location>
        <begin position="76"/>
        <end position="119"/>
    </location>
</feature>
<evidence type="ECO:0000256" key="1">
    <source>
        <dbReference type="SAM" id="MobiDB-lite"/>
    </source>
</evidence>
<evidence type="ECO:0000313" key="2">
    <source>
        <dbReference type="Proteomes" id="UP000887565"/>
    </source>
</evidence>
<feature type="compositionally biased region" description="Pro residues" evidence="1">
    <location>
        <begin position="1"/>
        <end position="11"/>
    </location>
</feature>
<name>A0A915L6B9_ROMCU</name>
<dbReference type="AlphaFoldDB" id="A0A915L6B9"/>
<feature type="compositionally biased region" description="Polar residues" evidence="1">
    <location>
        <begin position="78"/>
        <end position="92"/>
    </location>
</feature>
<evidence type="ECO:0000313" key="3">
    <source>
        <dbReference type="WBParaSite" id="nRc.2.0.1.t46058-RA"/>
    </source>
</evidence>
<organism evidence="2 3">
    <name type="scientific">Romanomermis culicivorax</name>
    <name type="common">Nematode worm</name>
    <dbReference type="NCBI Taxonomy" id="13658"/>
    <lineage>
        <taxon>Eukaryota</taxon>
        <taxon>Metazoa</taxon>
        <taxon>Ecdysozoa</taxon>
        <taxon>Nematoda</taxon>
        <taxon>Enoplea</taxon>
        <taxon>Dorylaimia</taxon>
        <taxon>Mermithida</taxon>
        <taxon>Mermithoidea</taxon>
        <taxon>Mermithidae</taxon>
        <taxon>Romanomermis</taxon>
    </lineage>
</organism>
<dbReference type="WBParaSite" id="nRc.2.0.1.t46058-RA">
    <property type="protein sequence ID" value="nRc.2.0.1.t46058-RA"/>
    <property type="gene ID" value="nRc.2.0.1.g46058"/>
</dbReference>
<feature type="compositionally biased region" description="Acidic residues" evidence="1">
    <location>
        <begin position="107"/>
        <end position="118"/>
    </location>
</feature>
<feature type="region of interest" description="Disordered" evidence="1">
    <location>
        <begin position="1"/>
        <end position="24"/>
    </location>
</feature>
<accession>A0A915L6B9</accession>
<keyword evidence="2" id="KW-1185">Reference proteome</keyword>